<dbReference type="FunFam" id="3.40.50.720:FF:000033">
    <property type="entry name" value="Adenylyltransferase and sulfurtransferase MOCS3"/>
    <property type="match status" value="1"/>
</dbReference>
<keyword evidence="13" id="KW-1133">Transmembrane helix</keyword>
<dbReference type="PANTHER" id="PTHR10953">
    <property type="entry name" value="UBIQUITIN-ACTIVATING ENZYME E1"/>
    <property type="match status" value="1"/>
</dbReference>
<dbReference type="GO" id="GO:0061605">
    <property type="term" value="F:molybdopterin-synthase adenylyltransferase activity"/>
    <property type="evidence" value="ECO:0007669"/>
    <property type="project" value="UniProtKB-EC"/>
</dbReference>
<dbReference type="GO" id="GO:0005829">
    <property type="term" value="C:cytosol"/>
    <property type="evidence" value="ECO:0007669"/>
    <property type="project" value="TreeGrafter"/>
</dbReference>
<dbReference type="GO" id="GO:0008641">
    <property type="term" value="F:ubiquitin-like modifier activating enzyme activity"/>
    <property type="evidence" value="ECO:0007669"/>
    <property type="project" value="InterPro"/>
</dbReference>
<feature type="transmembrane region" description="Helical" evidence="13">
    <location>
        <begin position="153"/>
        <end position="174"/>
    </location>
</feature>
<keyword evidence="16" id="KW-1185">Reference proteome</keyword>
<feature type="domain" description="THIF-type NAD/FAD binding fold" evidence="14">
    <location>
        <begin position="131"/>
        <end position="366"/>
    </location>
</feature>
<keyword evidence="13" id="KW-0472">Membrane</keyword>
<dbReference type="RefSeq" id="WP_145399547.1">
    <property type="nucleotide sequence ID" value="NZ_VLKU01000013.1"/>
</dbReference>
<dbReference type="InterPro" id="IPR035985">
    <property type="entry name" value="Ubiquitin-activating_enz"/>
</dbReference>
<dbReference type="EC" id="2.7.7.80" evidence="8"/>
<organism evidence="15 16">
    <name type="scientific">Paracoccus sulfuroxidans</name>
    <dbReference type="NCBI Taxonomy" id="384678"/>
    <lineage>
        <taxon>Bacteria</taxon>
        <taxon>Pseudomonadati</taxon>
        <taxon>Pseudomonadota</taxon>
        <taxon>Alphaproteobacteria</taxon>
        <taxon>Rhodobacterales</taxon>
        <taxon>Paracoccaceae</taxon>
        <taxon>Paracoccus</taxon>
    </lineage>
</organism>
<dbReference type="Pfam" id="PF00899">
    <property type="entry name" value="ThiF"/>
    <property type="match status" value="1"/>
</dbReference>
<dbReference type="OrthoDB" id="9804286at2"/>
<evidence type="ECO:0000256" key="12">
    <source>
        <dbReference type="ARBA" id="ARBA00078531"/>
    </source>
</evidence>
<comment type="subunit">
    <text evidence="7">Homodimer. Forms a stable heterotetrameric complex of 2 MoeB and 2 MoaD during adenylation of MoaD.</text>
</comment>
<comment type="similarity">
    <text evidence="1">Belongs to the HesA/MoeB/ThiF family.</text>
</comment>
<evidence type="ECO:0000256" key="1">
    <source>
        <dbReference type="ARBA" id="ARBA00009919"/>
    </source>
</evidence>
<evidence type="ECO:0000256" key="11">
    <source>
        <dbReference type="ARBA" id="ARBA00075328"/>
    </source>
</evidence>
<sequence length="376" mass="39734">MALLIPVLLLVGLTRAWWLLIILALLGVLRWLGLRGWALGATGILLWLAAAGAKWRWPESILSSLIAWRVETMLITLALVVLAVLFTLLLRYLHSRSAELPQSGPGLTPLRGAAQVAPPDTRPSDDELMRYARHIVLRELGGPGQSKLRKAHVLVVGAGGLGAPICLYLAAAGIGRITLADDDKVSVSNLQRQVIFRSSDDGRLKAQAAAEAMRALNPHVEVTPLMRRITEGDADLLRQFDLVLDGTDSFAARAAVNKAAVLAQVPLIAGAMSQWEGQVTIWDPARGAPCYACLFPTAPAAGLAPSCAEAGVVGPLPGIIGSTMALEAIKLIAGAGQPLRGRMLIFDGLWGETRTIALHPRADCPVCGGSGHSVSG</sequence>
<evidence type="ECO:0000256" key="2">
    <source>
        <dbReference type="ARBA" id="ARBA00022679"/>
    </source>
</evidence>
<evidence type="ECO:0000256" key="9">
    <source>
        <dbReference type="ARBA" id="ARBA00073635"/>
    </source>
</evidence>
<evidence type="ECO:0000259" key="14">
    <source>
        <dbReference type="Pfam" id="PF00899"/>
    </source>
</evidence>
<dbReference type="SUPFAM" id="SSF69572">
    <property type="entry name" value="Activating enzymes of the ubiquitin-like proteins"/>
    <property type="match status" value="1"/>
</dbReference>
<evidence type="ECO:0000256" key="8">
    <source>
        <dbReference type="ARBA" id="ARBA00066884"/>
    </source>
</evidence>
<keyword evidence="3" id="KW-0547">Nucleotide-binding</keyword>
<comment type="function">
    <text evidence="6">Catalyzes the adenylation by ATP of the carboxyl group of the C-terminal glycine of sulfur carrier protein MoaD.</text>
</comment>
<evidence type="ECO:0000256" key="7">
    <source>
        <dbReference type="ARBA" id="ARBA00063809"/>
    </source>
</evidence>
<comment type="caution">
    <text evidence="15">The sequence shown here is derived from an EMBL/GenBank/DDBJ whole genome shotgun (WGS) entry which is preliminary data.</text>
</comment>
<dbReference type="Gene3D" id="3.40.50.720">
    <property type="entry name" value="NAD(P)-binding Rossmann-like Domain"/>
    <property type="match status" value="1"/>
</dbReference>
<dbReference type="GO" id="GO:0005524">
    <property type="term" value="F:ATP binding"/>
    <property type="evidence" value="ECO:0007669"/>
    <property type="project" value="UniProtKB-KW"/>
</dbReference>
<keyword evidence="4" id="KW-0067">ATP-binding</keyword>
<comment type="catalytic activity">
    <reaction evidence="5">
        <text>[molybdopterin-synthase sulfur-carrier protein]-C-terminal Gly-Gly + ATP + H(+) = [molybdopterin-synthase sulfur-carrier protein]-C-terminal Gly-Gly-AMP + diphosphate</text>
        <dbReference type="Rhea" id="RHEA:43616"/>
        <dbReference type="Rhea" id="RHEA-COMP:12159"/>
        <dbReference type="Rhea" id="RHEA-COMP:12202"/>
        <dbReference type="ChEBI" id="CHEBI:15378"/>
        <dbReference type="ChEBI" id="CHEBI:30616"/>
        <dbReference type="ChEBI" id="CHEBI:33019"/>
        <dbReference type="ChEBI" id="CHEBI:90618"/>
        <dbReference type="ChEBI" id="CHEBI:90778"/>
        <dbReference type="EC" id="2.7.7.80"/>
    </reaction>
</comment>
<gene>
    <name evidence="15" type="ORF">IQ24_03477</name>
</gene>
<evidence type="ECO:0000256" key="3">
    <source>
        <dbReference type="ARBA" id="ARBA00022741"/>
    </source>
</evidence>
<feature type="transmembrane region" description="Helical" evidence="13">
    <location>
        <begin position="73"/>
        <end position="93"/>
    </location>
</feature>
<dbReference type="GO" id="GO:0004792">
    <property type="term" value="F:thiosulfate-cyanide sulfurtransferase activity"/>
    <property type="evidence" value="ECO:0007669"/>
    <property type="project" value="TreeGrafter"/>
</dbReference>
<dbReference type="InterPro" id="IPR045886">
    <property type="entry name" value="ThiF/MoeB/HesA"/>
</dbReference>
<evidence type="ECO:0000256" key="6">
    <source>
        <dbReference type="ARBA" id="ARBA00055169"/>
    </source>
</evidence>
<feature type="transmembrane region" description="Helical" evidence="13">
    <location>
        <begin position="6"/>
        <end position="29"/>
    </location>
</feature>
<evidence type="ECO:0000313" key="16">
    <source>
        <dbReference type="Proteomes" id="UP000316225"/>
    </source>
</evidence>
<dbReference type="CDD" id="cd00757">
    <property type="entry name" value="ThiF_MoeB_HesA_family"/>
    <property type="match status" value="1"/>
</dbReference>
<evidence type="ECO:0000256" key="10">
    <source>
        <dbReference type="ARBA" id="ARBA00075110"/>
    </source>
</evidence>
<keyword evidence="13" id="KW-0812">Transmembrane</keyword>
<dbReference type="Proteomes" id="UP000316225">
    <property type="component" value="Unassembled WGS sequence"/>
</dbReference>
<dbReference type="NCBIfam" id="NF004281">
    <property type="entry name" value="PRK05690.1"/>
    <property type="match status" value="1"/>
</dbReference>
<keyword evidence="15" id="KW-0548">Nucleotidyltransferase</keyword>
<reference evidence="15 16" key="1">
    <citation type="journal article" date="2015" name="Stand. Genomic Sci.">
        <title>Genomic Encyclopedia of Bacterial and Archaeal Type Strains, Phase III: the genomes of soil and plant-associated and newly described type strains.</title>
        <authorList>
            <person name="Whitman W.B."/>
            <person name="Woyke T."/>
            <person name="Klenk H.P."/>
            <person name="Zhou Y."/>
            <person name="Lilburn T.G."/>
            <person name="Beck B.J."/>
            <person name="De Vos P."/>
            <person name="Vandamme P."/>
            <person name="Eisen J.A."/>
            <person name="Garrity G."/>
            <person name="Hugenholtz P."/>
            <person name="Kyrpides N.C."/>
        </authorList>
    </citation>
    <scope>NUCLEOTIDE SEQUENCE [LARGE SCALE GENOMIC DNA]</scope>
    <source>
        <strain evidence="15 16">CGMCC 1.5364</strain>
    </source>
</reference>
<keyword evidence="2 15" id="KW-0808">Transferase</keyword>
<dbReference type="InterPro" id="IPR000594">
    <property type="entry name" value="ThiF_NAD_FAD-bd"/>
</dbReference>
<dbReference type="PANTHER" id="PTHR10953:SF102">
    <property type="entry name" value="ADENYLYLTRANSFERASE AND SULFURTRANSFERASE MOCS3"/>
    <property type="match status" value="1"/>
</dbReference>
<accession>A0A562NBU1</accession>
<evidence type="ECO:0000256" key="13">
    <source>
        <dbReference type="SAM" id="Phobius"/>
    </source>
</evidence>
<proteinExistence type="inferred from homology"/>
<dbReference type="GO" id="GO:0008146">
    <property type="term" value="F:sulfotransferase activity"/>
    <property type="evidence" value="ECO:0007669"/>
    <property type="project" value="TreeGrafter"/>
</dbReference>
<dbReference type="AlphaFoldDB" id="A0A562NBU1"/>
<evidence type="ECO:0000256" key="4">
    <source>
        <dbReference type="ARBA" id="ARBA00022840"/>
    </source>
</evidence>
<evidence type="ECO:0000313" key="15">
    <source>
        <dbReference type="EMBL" id="TWI29662.1"/>
    </source>
</evidence>
<dbReference type="EMBL" id="VLKU01000013">
    <property type="protein sequence ID" value="TWI29662.1"/>
    <property type="molecule type" value="Genomic_DNA"/>
</dbReference>
<name>A0A562NBU1_9RHOB</name>
<protein>
    <recommendedName>
        <fullName evidence="9">Molybdopterin-synthase adenylyltransferase</fullName>
        <ecNumber evidence="8">2.7.7.80</ecNumber>
    </recommendedName>
    <alternativeName>
        <fullName evidence="12">MoaD protein adenylase</fullName>
    </alternativeName>
    <alternativeName>
        <fullName evidence="10">Molybdopterin-converting factor subunit 1 adenylase</fullName>
    </alternativeName>
    <alternativeName>
        <fullName evidence="11">Sulfur carrier protein MoaD adenylyltransferase</fullName>
    </alternativeName>
</protein>
<feature type="transmembrane region" description="Helical" evidence="13">
    <location>
        <begin position="36"/>
        <end position="53"/>
    </location>
</feature>
<evidence type="ECO:0000256" key="5">
    <source>
        <dbReference type="ARBA" id="ARBA00052218"/>
    </source>
</evidence>